<dbReference type="OrthoDB" id="6629425at2759"/>
<dbReference type="SMART" id="SM00595">
    <property type="entry name" value="MADF"/>
    <property type="match status" value="1"/>
</dbReference>
<dbReference type="EMBL" id="GGMS01013840">
    <property type="protein sequence ID" value="MBY83043.1"/>
    <property type="molecule type" value="Transcribed_RNA"/>
</dbReference>
<dbReference type="AlphaFoldDB" id="A0A2S2QZE2"/>
<protein>
    <recommendedName>
        <fullName evidence="1">MADF domain-containing protein</fullName>
    </recommendedName>
</protein>
<accession>A0A2S2QZE2</accession>
<sequence length="103" mass="12360">MEWNRSILSDFIDHYRSNECLWKINTEVYKNKNLKNQAYTEFVDQLKSNGMKDVNVKVVKNKLQNIRRAYRKERTKVESSIRSGKGSDDIYTPSLWKVYTYDK</sequence>
<evidence type="ECO:0000313" key="2">
    <source>
        <dbReference type="EMBL" id="MBY83043.1"/>
    </source>
</evidence>
<dbReference type="Pfam" id="PF10545">
    <property type="entry name" value="MADF_DNA_bdg"/>
    <property type="match status" value="1"/>
</dbReference>
<name>A0A2S2QZE2_9HEMI</name>
<feature type="domain" description="MADF" evidence="1">
    <location>
        <begin position="10"/>
        <end position="103"/>
    </location>
</feature>
<proteinExistence type="predicted"/>
<dbReference type="PROSITE" id="PS51029">
    <property type="entry name" value="MADF"/>
    <property type="match status" value="1"/>
</dbReference>
<dbReference type="PANTHER" id="PTHR21505:SF8">
    <property type="entry name" value="DPT-YFP REPRESSOR BY OVEREXPRESSION, ISOFORM D-RELATED"/>
    <property type="match status" value="1"/>
</dbReference>
<dbReference type="PANTHER" id="PTHR21505">
    <property type="entry name" value="MADF DOMAIN-CONTAINING PROTEIN-RELATED"/>
    <property type="match status" value="1"/>
</dbReference>
<reference evidence="2" key="1">
    <citation type="submission" date="2018-04" db="EMBL/GenBank/DDBJ databases">
        <title>Transcriptome assembly of Sipha flava.</title>
        <authorList>
            <person name="Scully E.D."/>
            <person name="Geib S.M."/>
            <person name="Palmer N.A."/>
            <person name="Koch K."/>
            <person name="Bradshaw J."/>
            <person name="Heng-Moss T."/>
            <person name="Sarath G."/>
        </authorList>
    </citation>
    <scope>NUCLEOTIDE SEQUENCE</scope>
</reference>
<dbReference type="InterPro" id="IPR006578">
    <property type="entry name" value="MADF-dom"/>
</dbReference>
<evidence type="ECO:0000259" key="1">
    <source>
        <dbReference type="PROSITE" id="PS51029"/>
    </source>
</evidence>
<gene>
    <name evidence="2" type="ORF">g.114800</name>
</gene>
<organism evidence="2">
    <name type="scientific">Sipha flava</name>
    <name type="common">yellow sugarcane aphid</name>
    <dbReference type="NCBI Taxonomy" id="143950"/>
    <lineage>
        <taxon>Eukaryota</taxon>
        <taxon>Metazoa</taxon>
        <taxon>Ecdysozoa</taxon>
        <taxon>Arthropoda</taxon>
        <taxon>Hexapoda</taxon>
        <taxon>Insecta</taxon>
        <taxon>Pterygota</taxon>
        <taxon>Neoptera</taxon>
        <taxon>Paraneoptera</taxon>
        <taxon>Hemiptera</taxon>
        <taxon>Sternorrhyncha</taxon>
        <taxon>Aphidomorpha</taxon>
        <taxon>Aphidoidea</taxon>
        <taxon>Aphididae</taxon>
        <taxon>Sipha</taxon>
    </lineage>
</organism>